<dbReference type="Proteomes" id="UP001230188">
    <property type="component" value="Unassembled WGS sequence"/>
</dbReference>
<dbReference type="EMBL" id="JAQMWT010000360">
    <property type="protein sequence ID" value="KAJ8603126.1"/>
    <property type="molecule type" value="Genomic_DNA"/>
</dbReference>
<comment type="caution">
    <text evidence="3">The sequence shown here is derived from an EMBL/GenBank/DDBJ whole genome shotgun (WGS) entry which is preliminary data.</text>
</comment>
<evidence type="ECO:0000313" key="4">
    <source>
        <dbReference type="Proteomes" id="UP001230188"/>
    </source>
</evidence>
<sequence>MLLFVASTLSALAPRPAALVPRLATATEVEKQFGDQRLVVLFDCFGFFEQKTLITLSANKSVTYGPGMISEGPGEWRVVEGDPADGEDPDDNFLEFTQPMTMLYRELYNVPGGIVYWRGKVVGDRIEEGVAISESNLKAAFSFRALLAKLQGIRFQKEGTFTADLVTDETDPASLPQPVRLDLFDPPPDGDEDEEEDKKGYRVALSAPSKRRKKKQQQGADDDDGGGGNSGGTAAEDKSGGGGGGGASSSSSLSQKKKGFAASPPSSD</sequence>
<gene>
    <name evidence="3" type="ORF">CTAYLR_004575</name>
</gene>
<accession>A0AAD7UDH6</accession>
<keyword evidence="4" id="KW-1185">Reference proteome</keyword>
<feature type="region of interest" description="Disordered" evidence="1">
    <location>
        <begin position="166"/>
        <end position="268"/>
    </location>
</feature>
<feature type="signal peptide" evidence="2">
    <location>
        <begin position="1"/>
        <end position="18"/>
    </location>
</feature>
<organism evidence="3 4">
    <name type="scientific">Chrysophaeum taylorii</name>
    <dbReference type="NCBI Taxonomy" id="2483200"/>
    <lineage>
        <taxon>Eukaryota</taxon>
        <taxon>Sar</taxon>
        <taxon>Stramenopiles</taxon>
        <taxon>Ochrophyta</taxon>
        <taxon>Pelagophyceae</taxon>
        <taxon>Pelagomonadales</taxon>
        <taxon>Pelagomonadaceae</taxon>
        <taxon>Chrysophaeum</taxon>
    </lineage>
</organism>
<evidence type="ECO:0000313" key="3">
    <source>
        <dbReference type="EMBL" id="KAJ8603126.1"/>
    </source>
</evidence>
<feature type="chain" id="PRO_5042245912" evidence="2">
    <location>
        <begin position="19"/>
        <end position="268"/>
    </location>
</feature>
<proteinExistence type="predicted"/>
<name>A0AAD7UDH6_9STRA</name>
<reference evidence="3" key="1">
    <citation type="submission" date="2023-01" db="EMBL/GenBank/DDBJ databases">
        <title>Metagenome sequencing of chrysophaentin producing Chrysophaeum taylorii.</title>
        <authorList>
            <person name="Davison J."/>
            <person name="Bewley C."/>
        </authorList>
    </citation>
    <scope>NUCLEOTIDE SEQUENCE</scope>
    <source>
        <strain evidence="3">NIES-1699</strain>
    </source>
</reference>
<evidence type="ECO:0000256" key="1">
    <source>
        <dbReference type="SAM" id="MobiDB-lite"/>
    </source>
</evidence>
<dbReference type="AlphaFoldDB" id="A0AAD7UDH6"/>
<evidence type="ECO:0000256" key="2">
    <source>
        <dbReference type="SAM" id="SignalP"/>
    </source>
</evidence>
<keyword evidence="2" id="KW-0732">Signal</keyword>
<protein>
    <submittedName>
        <fullName evidence="3">Uncharacterized protein</fullName>
    </submittedName>
</protein>